<dbReference type="STRING" id="1765967.BW247_12205"/>
<dbReference type="KEGG" id="afy:BW247_12205"/>
<evidence type="ECO:0008006" key="7">
    <source>
        <dbReference type="Google" id="ProtNLM"/>
    </source>
</evidence>
<dbReference type="InterPro" id="IPR007247">
    <property type="entry name" value="Ureidogly_lyase"/>
</dbReference>
<evidence type="ECO:0000256" key="3">
    <source>
        <dbReference type="ARBA" id="ARBA00023239"/>
    </source>
</evidence>
<dbReference type="EMBL" id="CP019434">
    <property type="protein sequence ID" value="APZ43755.1"/>
    <property type="molecule type" value="Genomic_DNA"/>
</dbReference>
<dbReference type="PIRSF" id="PIRSF017306">
    <property type="entry name" value="Ureidogly_hydro"/>
    <property type="match status" value="1"/>
</dbReference>
<dbReference type="Gene3D" id="2.60.120.480">
    <property type="entry name" value="Ureidoglycolate hydrolase"/>
    <property type="match status" value="1"/>
</dbReference>
<protein>
    <recommendedName>
        <fullName evidence="7">Ureidoglycolate hydrolase</fullName>
    </recommendedName>
</protein>
<evidence type="ECO:0000313" key="6">
    <source>
        <dbReference type="Proteomes" id="UP000243807"/>
    </source>
</evidence>
<dbReference type="GO" id="GO:0000256">
    <property type="term" value="P:allantoin catabolic process"/>
    <property type="evidence" value="ECO:0007669"/>
    <property type="project" value="InterPro"/>
</dbReference>
<keyword evidence="2" id="KW-0659">Purine metabolism</keyword>
<dbReference type="PANTHER" id="PTHR21221:SF1">
    <property type="entry name" value="UREIDOGLYCOLATE LYASE"/>
    <property type="match status" value="1"/>
</dbReference>
<sequence>MRKLRAERVSRESFSPYGDLIEAGGAYVDTINDGTSRRFNNLSRIQLTEPDAQACVHLYRSTGRRGGIEVRLLERHPFGSQLFMPLQGQTFIAVVAAARDIPAPEDVRAYVIDGGRGINLAPGVWHHPLISMADGDYLVIERADPSRNLEVHTLSASLQLSLRAEDA</sequence>
<dbReference type="CDD" id="cd20298">
    <property type="entry name" value="cupin_UAH"/>
    <property type="match status" value="1"/>
</dbReference>
<dbReference type="GO" id="GO:0006144">
    <property type="term" value="P:purine nucleobase metabolic process"/>
    <property type="evidence" value="ECO:0007669"/>
    <property type="project" value="UniProtKB-KW"/>
</dbReference>
<dbReference type="SUPFAM" id="SSF51182">
    <property type="entry name" value="RmlC-like cupins"/>
    <property type="match status" value="1"/>
</dbReference>
<dbReference type="GO" id="GO:0050385">
    <property type="term" value="F:ureidoglycolate lyase activity"/>
    <property type="evidence" value="ECO:0007669"/>
    <property type="project" value="UniProtKB-EC"/>
</dbReference>
<dbReference type="Pfam" id="PF04115">
    <property type="entry name" value="Ureidogly_lyase"/>
    <property type="match status" value="1"/>
</dbReference>
<keyword evidence="6" id="KW-1185">Reference proteome</keyword>
<organism evidence="5 6">
    <name type="scientific">Acidihalobacter ferrooxydans</name>
    <dbReference type="NCBI Taxonomy" id="1765967"/>
    <lineage>
        <taxon>Bacteria</taxon>
        <taxon>Pseudomonadati</taxon>
        <taxon>Pseudomonadota</taxon>
        <taxon>Gammaproteobacteria</taxon>
        <taxon>Chromatiales</taxon>
        <taxon>Ectothiorhodospiraceae</taxon>
        <taxon>Acidihalobacter</taxon>
    </lineage>
</organism>
<comment type="catalytic activity">
    <reaction evidence="4">
        <text>(S)-ureidoglycolate = urea + glyoxylate</text>
        <dbReference type="Rhea" id="RHEA:11304"/>
        <dbReference type="ChEBI" id="CHEBI:16199"/>
        <dbReference type="ChEBI" id="CHEBI:36655"/>
        <dbReference type="ChEBI" id="CHEBI:57296"/>
        <dbReference type="EC" id="4.3.2.3"/>
    </reaction>
</comment>
<evidence type="ECO:0000256" key="1">
    <source>
        <dbReference type="ARBA" id="ARBA00011738"/>
    </source>
</evidence>
<dbReference type="Proteomes" id="UP000243807">
    <property type="component" value="Chromosome"/>
</dbReference>
<dbReference type="PANTHER" id="PTHR21221">
    <property type="entry name" value="UREIDOGLYCOLATE HYDROLASE"/>
    <property type="match status" value="1"/>
</dbReference>
<reference evidence="5 6" key="1">
    <citation type="submission" date="2017-01" db="EMBL/GenBank/DDBJ databases">
        <title>Draft sequence of Acidihalobacter ferrooxidans strain DSM 14175 (strain V8).</title>
        <authorList>
            <person name="Khaleque H.N."/>
            <person name="Ramsay J.P."/>
            <person name="Murphy R.J.T."/>
            <person name="Kaksonen A.H."/>
            <person name="Boxall N.J."/>
            <person name="Watkin E.L.J."/>
        </authorList>
    </citation>
    <scope>NUCLEOTIDE SEQUENCE [LARGE SCALE GENOMIC DNA]</scope>
    <source>
        <strain evidence="5 6">V8</strain>
    </source>
</reference>
<dbReference type="InterPro" id="IPR024060">
    <property type="entry name" value="Ureidoglycolate_lyase_dom_sf"/>
</dbReference>
<dbReference type="InterPro" id="IPR011051">
    <property type="entry name" value="RmlC_Cupin_sf"/>
</dbReference>
<dbReference type="InterPro" id="IPR047233">
    <property type="entry name" value="UAH_cupin"/>
</dbReference>
<gene>
    <name evidence="5" type="ORF">BW247_12205</name>
</gene>
<name>A0A1P8UIU2_9GAMM</name>
<dbReference type="OrthoDB" id="9804602at2"/>
<evidence type="ECO:0000256" key="2">
    <source>
        <dbReference type="ARBA" id="ARBA00022631"/>
    </source>
</evidence>
<dbReference type="GO" id="GO:0004848">
    <property type="term" value="F:ureidoglycolate hydrolase activity"/>
    <property type="evidence" value="ECO:0007669"/>
    <property type="project" value="InterPro"/>
</dbReference>
<evidence type="ECO:0000313" key="5">
    <source>
        <dbReference type="EMBL" id="APZ43755.1"/>
    </source>
</evidence>
<dbReference type="AlphaFoldDB" id="A0A1P8UIU2"/>
<dbReference type="RefSeq" id="WP_076837385.1">
    <property type="nucleotide sequence ID" value="NZ_CP019434.1"/>
</dbReference>
<accession>A0A1P8UIU2</accession>
<proteinExistence type="predicted"/>
<keyword evidence="3" id="KW-0456">Lyase</keyword>
<comment type="subunit">
    <text evidence="1">Homodimer.</text>
</comment>
<evidence type="ECO:0000256" key="4">
    <source>
        <dbReference type="ARBA" id="ARBA00047684"/>
    </source>
</evidence>